<dbReference type="RefSeq" id="WP_326620703.1">
    <property type="nucleotide sequence ID" value="NZ_CP109106.1"/>
</dbReference>
<dbReference type="EMBL" id="CP109106">
    <property type="protein sequence ID" value="WSB71123.1"/>
    <property type="molecule type" value="Genomic_DNA"/>
</dbReference>
<reference evidence="2 3" key="1">
    <citation type="submission" date="2022-10" db="EMBL/GenBank/DDBJ databases">
        <title>The complete genomes of actinobacterial strains from the NBC collection.</title>
        <authorList>
            <person name="Joergensen T.S."/>
            <person name="Alvarez Arevalo M."/>
            <person name="Sterndorff E.B."/>
            <person name="Faurdal D."/>
            <person name="Vuksanovic O."/>
            <person name="Mourched A.-S."/>
            <person name="Charusanti P."/>
            <person name="Shaw S."/>
            <person name="Blin K."/>
            <person name="Weber T."/>
        </authorList>
    </citation>
    <scope>NUCLEOTIDE SEQUENCE [LARGE SCALE GENOMIC DNA]</scope>
    <source>
        <strain evidence="2 3">NBC 01774</strain>
    </source>
</reference>
<accession>A0ABZ1FNK7</accession>
<dbReference type="InterPro" id="IPR005754">
    <property type="entry name" value="Sortase"/>
</dbReference>
<dbReference type="Gene3D" id="2.40.260.10">
    <property type="entry name" value="Sortase"/>
    <property type="match status" value="1"/>
</dbReference>
<evidence type="ECO:0000313" key="2">
    <source>
        <dbReference type="EMBL" id="WSB71123.1"/>
    </source>
</evidence>
<dbReference type="Pfam" id="PF04203">
    <property type="entry name" value="Sortase"/>
    <property type="match status" value="1"/>
</dbReference>
<protein>
    <submittedName>
        <fullName evidence="2">Class F sortase</fullName>
    </submittedName>
</protein>
<keyword evidence="1" id="KW-0378">Hydrolase</keyword>
<sequence length="234" mass="24601">MAWAVLLLGLWLWGRDLAEGVAAQLATTGDVAAAGRPLGRQTPPHAHTPVPTAVTARPVGITIGALGVQEAGITERGLDEHGILTPPPDNSPAPVGWYAAGPQPGEAGAALLVGRAGTGRDPRVQGAVVHRLAGIKPGEWLDIQRSDGSTARFTVEDVQLYDRDRFDARKAYAARDRGRSELRLIVDDGSRTRATDRSRGGASNVVVVSAYLTSLQPADARDGRTTTTAIRQAP</sequence>
<dbReference type="Proteomes" id="UP001344251">
    <property type="component" value="Chromosome"/>
</dbReference>
<name>A0ABZ1FNK7_9ACTN</name>
<gene>
    <name evidence="2" type="ORF">OG863_26005</name>
</gene>
<dbReference type="InterPro" id="IPR042001">
    <property type="entry name" value="Sortase_F"/>
</dbReference>
<organism evidence="2 3">
    <name type="scientific">Streptomyces decoyicus</name>
    <dbReference type="NCBI Taxonomy" id="249567"/>
    <lineage>
        <taxon>Bacteria</taxon>
        <taxon>Bacillati</taxon>
        <taxon>Actinomycetota</taxon>
        <taxon>Actinomycetes</taxon>
        <taxon>Kitasatosporales</taxon>
        <taxon>Streptomycetaceae</taxon>
        <taxon>Streptomyces</taxon>
    </lineage>
</organism>
<proteinExistence type="predicted"/>
<dbReference type="InterPro" id="IPR023365">
    <property type="entry name" value="Sortase_dom-sf"/>
</dbReference>
<keyword evidence="3" id="KW-1185">Reference proteome</keyword>
<dbReference type="CDD" id="cd05829">
    <property type="entry name" value="Sortase_F"/>
    <property type="match status" value="1"/>
</dbReference>
<evidence type="ECO:0000256" key="1">
    <source>
        <dbReference type="ARBA" id="ARBA00022801"/>
    </source>
</evidence>
<evidence type="ECO:0000313" key="3">
    <source>
        <dbReference type="Proteomes" id="UP001344251"/>
    </source>
</evidence>